<dbReference type="EMBL" id="BARV01022864">
    <property type="protein sequence ID" value="GAI24864.1"/>
    <property type="molecule type" value="Genomic_DNA"/>
</dbReference>
<accession>X1P1S0</accession>
<name>X1P1S0_9ZZZZ</name>
<evidence type="ECO:0000313" key="1">
    <source>
        <dbReference type="EMBL" id="GAI24864.1"/>
    </source>
</evidence>
<reference evidence="1" key="1">
    <citation type="journal article" date="2014" name="Front. Microbiol.">
        <title>High frequency of phylogenetically diverse reductive dehalogenase-homologous genes in deep subseafloor sedimentary metagenomes.</title>
        <authorList>
            <person name="Kawai M."/>
            <person name="Futagami T."/>
            <person name="Toyoda A."/>
            <person name="Takaki Y."/>
            <person name="Nishi S."/>
            <person name="Hori S."/>
            <person name="Arai W."/>
            <person name="Tsubouchi T."/>
            <person name="Morono Y."/>
            <person name="Uchiyama I."/>
            <person name="Ito T."/>
            <person name="Fujiyama A."/>
            <person name="Inagaki F."/>
            <person name="Takami H."/>
        </authorList>
    </citation>
    <scope>NUCLEOTIDE SEQUENCE</scope>
    <source>
        <strain evidence="1">Expedition CK06-06</strain>
    </source>
</reference>
<gene>
    <name evidence="1" type="ORF">S06H3_37605</name>
</gene>
<dbReference type="AlphaFoldDB" id="X1P1S0"/>
<feature type="non-terminal residue" evidence="1">
    <location>
        <position position="54"/>
    </location>
</feature>
<comment type="caution">
    <text evidence="1">The sequence shown here is derived from an EMBL/GenBank/DDBJ whole genome shotgun (WGS) entry which is preliminary data.</text>
</comment>
<organism evidence="1">
    <name type="scientific">marine sediment metagenome</name>
    <dbReference type="NCBI Taxonomy" id="412755"/>
    <lineage>
        <taxon>unclassified sequences</taxon>
        <taxon>metagenomes</taxon>
        <taxon>ecological metagenomes</taxon>
    </lineage>
</organism>
<proteinExistence type="predicted"/>
<protein>
    <submittedName>
        <fullName evidence="1">Uncharacterized protein</fullName>
    </submittedName>
</protein>
<sequence>MEKKEKIFNKFLRRQVLLIGMLFAGDQIFGFFEQNYLNTYLDQVLHLAPLFISV</sequence>